<feature type="compositionally biased region" description="Low complexity" evidence="1">
    <location>
        <begin position="1055"/>
        <end position="1076"/>
    </location>
</feature>
<name>A0AA85B2D7_9TREM</name>
<feature type="compositionally biased region" description="Basic residues" evidence="1">
    <location>
        <begin position="1305"/>
        <end position="1314"/>
    </location>
</feature>
<sequence>MKVDDVEQDWLFYLAQPNKLLSDIEGLTISHQLELLKQSLSQAEISERKTSLTNCENNSVDNFIGENETTNPDDIFVESSRLFKKSKVLDIMSLQIAANLKFNLNLFRVISEMPIKLLARLYRVLVMSTSKFSSVLQPLFENAINKENIFIINPYGYYRWSQLNPMTIYGLMSYHIWCLHVSHTSSMLPHPFRNLTPIVSGLTEIPEVAFFADNRVEVGVVLTRIQESVNQLNEINSLLDDLNIARPLPSVFSALNSMFPTVFEPKIKSAQDDQNHNGLSDFVLNNSIPLSKSYLSASLNFVLGRYAFQQQQFTQSQKLFQIAYDEMQDQKFEYLDEAGVTPKLLQAYLSACKSYTSSDCIANEFSLFQSDNQFLETFCRLLEVNTSDSHHKDSINIFWIQPLDTSSTPSVNMESKVCSGLLTTIEDHLYQVLLNVDQFFIDDSSNPYIPISLGFTDDTSDTARNMPSTKQSNDKMSIFNAVRQLFTKVHICNTVDRLMFESIELPLSLSTELLMNIPERNFESSTKKEHRSSSSLSSSSSFSPPFIDVIIGREFLFDCLTSIMEKLSTKNPKLSSSSQFIVICQYNYQDLLKTLVSHKLMDFLPESCGKYIQSIFQAVNSGSSSETEVNSNPICAFIPDLLSDLPNLDIDLDSNLYQIDSDGLNSLGLGFWADYEVYQNTASFRQQIPRGGSPFGIVGDVDMRSLANQHQSPSTSFPHMSIPQSRVTGGHGPFVHQSLQTFTRENPLVCDLQVIRHLLITRNPTDVNMSVDYLLRSGMTPNGILELNGSWLPSLHYLASLEIVGPHPINENSSTNPIDLLLSSSGNIMWGITVLIQLAKGSSIIRHEMSPFTGARAFLLAALNNLASINPIVPPPSSSSVNHVTTTSGHVVGKQSRPCDAFPWIRAGIRHELLLVDLLEFLNPSSFNNFGGNNNQSHSITKSTLHPGQVSLNDLIRRVKICLCYAAGLSSNANSLETKMESMNLIALSKELIAAATCFLLMVKECDFLYPMSIPSKSISLPSGSISFCVACAGSLDLIRILLHFHEVLHSSSLSHESSNSTTTSSSSTTTTNSHVNSEKQNSSHSIKNILSATVKFGNADRLKTVINEFYGLIIHGCLVSANNSVDTINNLALSGSEQSVLQQQQHQRSSRNYHPDTLSNRSGISLSSLYIIGEMLTTIDEISLLMSTVGLKFPLDNKRILSNYSFIGLQLLDYLIIGFAQITHQICGKFNLQILEQIINCFNTVNNVENIKNNEQVNEDALTTTKGTTTTITTSVTNTSTDSQSTTRFRSSRWDKPKDNLSTTKKHNNSNKRYHSDSHECVSFLDKQLWILDLETNSSICGKSLCDHLNYFLNWGLTARPERIDWLILRGEIEFFRCHGRILKECFISLFTKELVFRMMCCLQYLGLFYESVVLSQFGPSSDESLVDNVIQIINSLGENSNGWPITQIDTFSTAVINQQSCSFDNSTSADCLRGSCGGSLLHTTLDCPDSLIPYLWNIRLLSALECSASNRGALLQSTKFKARINNPELNANNPDEILLENRCALNLEYLRYLSNVYLI</sequence>
<protein>
    <submittedName>
        <fullName evidence="3">Uncharacterized protein</fullName>
    </submittedName>
</protein>
<feature type="region of interest" description="Disordered" evidence="1">
    <location>
        <begin position="1055"/>
        <end position="1083"/>
    </location>
</feature>
<dbReference type="Proteomes" id="UP000050791">
    <property type="component" value="Unassembled WGS sequence"/>
</dbReference>
<feature type="compositionally biased region" description="Low complexity" evidence="1">
    <location>
        <begin position="1278"/>
        <end position="1288"/>
    </location>
</feature>
<accession>A0AA85B2D7</accession>
<evidence type="ECO:0000313" key="3">
    <source>
        <dbReference type="WBParaSite" id="SMTH1_2830.1"/>
    </source>
</evidence>
<evidence type="ECO:0000313" key="2">
    <source>
        <dbReference type="Proteomes" id="UP000050791"/>
    </source>
</evidence>
<proteinExistence type="predicted"/>
<reference evidence="3" key="1">
    <citation type="submission" date="2023-11" db="UniProtKB">
        <authorList>
            <consortium name="WormBaseParasite"/>
        </authorList>
    </citation>
    <scope>IDENTIFICATION</scope>
</reference>
<evidence type="ECO:0000256" key="1">
    <source>
        <dbReference type="SAM" id="MobiDB-lite"/>
    </source>
</evidence>
<organism evidence="2 3">
    <name type="scientific">Schistosoma mattheei</name>
    <dbReference type="NCBI Taxonomy" id="31246"/>
    <lineage>
        <taxon>Eukaryota</taxon>
        <taxon>Metazoa</taxon>
        <taxon>Spiralia</taxon>
        <taxon>Lophotrochozoa</taxon>
        <taxon>Platyhelminthes</taxon>
        <taxon>Trematoda</taxon>
        <taxon>Digenea</taxon>
        <taxon>Strigeidida</taxon>
        <taxon>Schistosomatoidea</taxon>
        <taxon>Schistosomatidae</taxon>
        <taxon>Schistosoma</taxon>
    </lineage>
</organism>
<feature type="region of interest" description="Disordered" evidence="1">
    <location>
        <begin position="1278"/>
        <end position="1314"/>
    </location>
</feature>
<dbReference type="PROSITE" id="PS50007">
    <property type="entry name" value="PIPLC_X_DOMAIN"/>
    <property type="match status" value="1"/>
</dbReference>
<dbReference type="WBParaSite" id="SMTH1_2830.1">
    <property type="protein sequence ID" value="SMTH1_2830.1"/>
    <property type="gene ID" value="SMTH1_2830"/>
</dbReference>